<dbReference type="InterPro" id="IPR013758">
    <property type="entry name" value="Topo_IIA_A/C_ab"/>
</dbReference>
<evidence type="ECO:0000313" key="7">
    <source>
        <dbReference type="EMBL" id="MCI50928.1"/>
    </source>
</evidence>
<dbReference type="SUPFAM" id="SSF56719">
    <property type="entry name" value="Type II DNA topoisomerase"/>
    <property type="match status" value="1"/>
</dbReference>
<sequence>MQELAEAVLLADLDQDTVDFVPNFDNSQKEPSFLPARLPTLLLNGSSGIA</sequence>
<evidence type="ECO:0000259" key="6">
    <source>
        <dbReference type="PROSITE" id="PS52040"/>
    </source>
</evidence>
<dbReference type="Gene3D" id="3.90.199.10">
    <property type="entry name" value="Topoisomerase II, domain 5"/>
    <property type="match status" value="1"/>
</dbReference>
<dbReference type="GO" id="GO:0009330">
    <property type="term" value="C:DNA topoisomerase type II (double strand cut, ATP-hydrolyzing) complex"/>
    <property type="evidence" value="ECO:0007669"/>
    <property type="project" value="TreeGrafter"/>
</dbReference>
<organism evidence="7 8">
    <name type="scientific">Trifolium medium</name>
    <dbReference type="NCBI Taxonomy" id="97028"/>
    <lineage>
        <taxon>Eukaryota</taxon>
        <taxon>Viridiplantae</taxon>
        <taxon>Streptophyta</taxon>
        <taxon>Embryophyta</taxon>
        <taxon>Tracheophyta</taxon>
        <taxon>Spermatophyta</taxon>
        <taxon>Magnoliopsida</taxon>
        <taxon>eudicotyledons</taxon>
        <taxon>Gunneridae</taxon>
        <taxon>Pentapetalae</taxon>
        <taxon>rosids</taxon>
        <taxon>fabids</taxon>
        <taxon>Fabales</taxon>
        <taxon>Fabaceae</taxon>
        <taxon>Papilionoideae</taxon>
        <taxon>50 kb inversion clade</taxon>
        <taxon>NPAAA clade</taxon>
        <taxon>Hologalegina</taxon>
        <taxon>IRL clade</taxon>
        <taxon>Trifolieae</taxon>
        <taxon>Trifolium</taxon>
    </lineage>
</organism>
<feature type="non-terminal residue" evidence="7">
    <location>
        <position position="50"/>
    </location>
</feature>
<dbReference type="GO" id="GO:0005524">
    <property type="term" value="F:ATP binding"/>
    <property type="evidence" value="ECO:0007669"/>
    <property type="project" value="InterPro"/>
</dbReference>
<dbReference type="PANTHER" id="PTHR43493:SF5">
    <property type="entry name" value="DNA GYRASE SUBUNIT A, CHLOROPLASTIC_MITOCHONDRIAL"/>
    <property type="match status" value="1"/>
</dbReference>
<proteinExistence type="inferred from homology"/>
<keyword evidence="3 5" id="KW-0238">DNA-binding</keyword>
<accession>A0A392SPX2</accession>
<comment type="caution">
    <text evidence="5">Lacks conserved residue(s) required for the propagation of feature annotation.</text>
</comment>
<keyword evidence="2" id="KW-0799">Topoisomerase</keyword>
<protein>
    <submittedName>
        <fullName evidence="7">DNA gyrase subunit A chloroplastic/mitochondrial-like</fullName>
    </submittedName>
</protein>
<name>A0A392SPX2_9FABA</name>
<keyword evidence="8" id="KW-1185">Reference proteome</keyword>
<dbReference type="InterPro" id="IPR050220">
    <property type="entry name" value="Type_II_DNA_Topoisomerases"/>
</dbReference>
<dbReference type="InterPro" id="IPR002205">
    <property type="entry name" value="Topo_IIA_dom_A"/>
</dbReference>
<reference evidence="7 8" key="1">
    <citation type="journal article" date="2018" name="Front. Plant Sci.">
        <title>Red Clover (Trifolium pratense) and Zigzag Clover (T. medium) - A Picture of Genomic Similarities and Differences.</title>
        <authorList>
            <person name="Dluhosova J."/>
            <person name="Istvanek J."/>
            <person name="Nedelnik J."/>
            <person name="Repkova J."/>
        </authorList>
    </citation>
    <scope>NUCLEOTIDE SEQUENCE [LARGE SCALE GENOMIC DNA]</scope>
    <source>
        <strain evidence="8">cv. 10/8</strain>
        <tissue evidence="7">Leaf</tissue>
    </source>
</reference>
<dbReference type="PANTHER" id="PTHR43493">
    <property type="entry name" value="DNA GYRASE/TOPOISOMERASE SUBUNIT A"/>
    <property type="match status" value="1"/>
</dbReference>
<evidence type="ECO:0000313" key="8">
    <source>
        <dbReference type="Proteomes" id="UP000265520"/>
    </source>
</evidence>
<dbReference type="PROSITE" id="PS52040">
    <property type="entry name" value="TOPO_IIA"/>
    <property type="match status" value="1"/>
</dbReference>
<dbReference type="GO" id="GO:0005737">
    <property type="term" value="C:cytoplasm"/>
    <property type="evidence" value="ECO:0007669"/>
    <property type="project" value="TreeGrafter"/>
</dbReference>
<evidence type="ECO:0000256" key="2">
    <source>
        <dbReference type="ARBA" id="ARBA00023029"/>
    </source>
</evidence>
<evidence type="ECO:0000256" key="3">
    <source>
        <dbReference type="ARBA" id="ARBA00023125"/>
    </source>
</evidence>
<dbReference type="InterPro" id="IPR013760">
    <property type="entry name" value="Topo_IIA-like_dom_sf"/>
</dbReference>
<dbReference type="GO" id="GO:0006265">
    <property type="term" value="P:DNA topological change"/>
    <property type="evidence" value="ECO:0007669"/>
    <property type="project" value="InterPro"/>
</dbReference>
<dbReference type="GO" id="GO:0003918">
    <property type="term" value="F:DNA topoisomerase type II (double strand cut, ATP-hydrolyzing) activity"/>
    <property type="evidence" value="ECO:0007669"/>
    <property type="project" value="InterPro"/>
</dbReference>
<keyword evidence="4" id="KW-0413">Isomerase</keyword>
<comment type="caution">
    <text evidence="7">The sequence shown here is derived from an EMBL/GenBank/DDBJ whole genome shotgun (WGS) entry which is preliminary data.</text>
</comment>
<comment type="similarity">
    <text evidence="1">Belongs to the type II topoisomerase GyrA/ParC subunit family.</text>
</comment>
<dbReference type="GO" id="GO:0003677">
    <property type="term" value="F:DNA binding"/>
    <property type="evidence" value="ECO:0007669"/>
    <property type="project" value="UniProtKB-UniRule"/>
</dbReference>
<dbReference type="Pfam" id="PF00521">
    <property type="entry name" value="DNA_topoisoIV"/>
    <property type="match status" value="1"/>
</dbReference>
<feature type="domain" description="Topo IIA-type catalytic" evidence="6">
    <location>
        <begin position="1"/>
        <end position="50"/>
    </location>
</feature>
<evidence type="ECO:0000256" key="5">
    <source>
        <dbReference type="PROSITE-ProRule" id="PRU01384"/>
    </source>
</evidence>
<dbReference type="AlphaFoldDB" id="A0A392SPX2"/>
<dbReference type="Proteomes" id="UP000265520">
    <property type="component" value="Unassembled WGS sequence"/>
</dbReference>
<evidence type="ECO:0000256" key="4">
    <source>
        <dbReference type="ARBA" id="ARBA00023235"/>
    </source>
</evidence>
<evidence type="ECO:0000256" key="1">
    <source>
        <dbReference type="ARBA" id="ARBA00008263"/>
    </source>
</evidence>
<dbReference type="EMBL" id="LXQA010424184">
    <property type="protein sequence ID" value="MCI50928.1"/>
    <property type="molecule type" value="Genomic_DNA"/>
</dbReference>